<sequence length="70" mass="7963">MKEENELASHNLKDIGERMVSKCGGIPLVVKKVGCLMRTKKMTRDHWEAVENSDIWKWAMRAPSSTGSFL</sequence>
<organism evidence="1">
    <name type="scientific">Nymphaea colorata</name>
    <name type="common">pocket water lily</name>
    <dbReference type="NCBI Taxonomy" id="210225"/>
    <lineage>
        <taxon>Eukaryota</taxon>
        <taxon>Viridiplantae</taxon>
        <taxon>Streptophyta</taxon>
        <taxon>Embryophyta</taxon>
        <taxon>Tracheophyta</taxon>
        <taxon>Spermatophyta</taxon>
        <taxon>Magnoliopsida</taxon>
        <taxon>Nymphaeales</taxon>
        <taxon>Nymphaeaceae</taxon>
        <taxon>Nymphaea</taxon>
    </lineage>
</organism>
<gene>
    <name evidence="1" type="ORF">NYM_LOCUS2599</name>
</gene>
<evidence type="ECO:0000313" key="1">
    <source>
        <dbReference type="EMBL" id="VVV33693.1"/>
    </source>
</evidence>
<protein>
    <submittedName>
        <fullName evidence="1">Uncharacterized protein</fullName>
    </submittedName>
</protein>
<dbReference type="InterPro" id="IPR027417">
    <property type="entry name" value="P-loop_NTPase"/>
</dbReference>
<dbReference type="GO" id="GO:0043531">
    <property type="term" value="F:ADP binding"/>
    <property type="evidence" value="ECO:0007669"/>
    <property type="project" value="InterPro"/>
</dbReference>
<proteinExistence type="predicted"/>
<dbReference type="Gene3D" id="1.10.8.430">
    <property type="entry name" value="Helical domain of apoptotic protease-activating factors"/>
    <property type="match status" value="1"/>
</dbReference>
<dbReference type="Gramene" id="NC1G0158020.1">
    <property type="protein sequence ID" value="NC1G0158020.1:cds"/>
    <property type="gene ID" value="NC1G0158020"/>
</dbReference>
<dbReference type="EMBL" id="LR721774">
    <property type="protein sequence ID" value="VVV33693.1"/>
    <property type="molecule type" value="Genomic_DNA"/>
</dbReference>
<dbReference type="SUPFAM" id="SSF52540">
    <property type="entry name" value="P-loop containing nucleoside triphosphate hydrolases"/>
    <property type="match status" value="1"/>
</dbReference>
<name>A0A5K0UZP9_9MAGN</name>
<dbReference type="AlphaFoldDB" id="A0A5K0UZP9"/>
<accession>A0A5K0UZP9</accession>
<reference evidence="1" key="1">
    <citation type="submission" date="2019-09" db="EMBL/GenBank/DDBJ databases">
        <authorList>
            <person name="Zhang L."/>
        </authorList>
    </citation>
    <scope>NUCLEOTIDE SEQUENCE</scope>
</reference>
<dbReference type="InterPro" id="IPR042197">
    <property type="entry name" value="Apaf_helical"/>
</dbReference>